<dbReference type="Proteomes" id="UP001327093">
    <property type="component" value="Unassembled WGS sequence"/>
</dbReference>
<evidence type="ECO:0008006" key="3">
    <source>
        <dbReference type="Google" id="ProtNLM"/>
    </source>
</evidence>
<name>A0ABU6A8H6_9PSEU</name>
<evidence type="ECO:0000313" key="2">
    <source>
        <dbReference type="Proteomes" id="UP001327093"/>
    </source>
</evidence>
<accession>A0ABU6A8H6</accession>
<keyword evidence="2" id="KW-1185">Reference proteome</keyword>
<organism evidence="1 2">
    <name type="scientific">Saccharopolyspora mangrovi</name>
    <dbReference type="NCBI Taxonomy" id="3082379"/>
    <lineage>
        <taxon>Bacteria</taxon>
        <taxon>Bacillati</taxon>
        <taxon>Actinomycetota</taxon>
        <taxon>Actinomycetes</taxon>
        <taxon>Pseudonocardiales</taxon>
        <taxon>Pseudonocardiaceae</taxon>
        <taxon>Saccharopolyspora</taxon>
    </lineage>
</organism>
<gene>
    <name evidence="1" type="ORF">R4I43_10175</name>
</gene>
<sequence length="136" mass="14903">MTPEPAHIDDHQILIPASRDLVWQALLGRANTILRRGRPLALVLGANPPNGFAVTAEVPHHRLDLSGRHRFATYLLRFELTTPPDRDGSTLLVARSYADFHGVTGRAYRTALLASRGHVGAVQLILRSVKASATTR</sequence>
<dbReference type="RefSeq" id="WP_324265316.1">
    <property type="nucleotide sequence ID" value="NZ_JAWLNX010000005.1"/>
</dbReference>
<comment type="caution">
    <text evidence="1">The sequence shown here is derived from an EMBL/GenBank/DDBJ whole genome shotgun (WGS) entry which is preliminary data.</text>
</comment>
<dbReference type="EMBL" id="JAWLNX010000005">
    <property type="protein sequence ID" value="MEB3367773.1"/>
    <property type="molecule type" value="Genomic_DNA"/>
</dbReference>
<reference evidence="1 2" key="1">
    <citation type="submission" date="2023-10" db="EMBL/GenBank/DDBJ databases">
        <title>Saccharopolyspora sp. nov., isolated from mangrove soil.</title>
        <authorList>
            <person name="Lu Y."/>
            <person name="Liu W."/>
        </authorList>
    </citation>
    <scope>NUCLEOTIDE SEQUENCE [LARGE SCALE GENOMIC DNA]</scope>
    <source>
        <strain evidence="1 2">S2-29</strain>
    </source>
</reference>
<proteinExistence type="predicted"/>
<dbReference type="SUPFAM" id="SSF55961">
    <property type="entry name" value="Bet v1-like"/>
    <property type="match status" value="1"/>
</dbReference>
<evidence type="ECO:0000313" key="1">
    <source>
        <dbReference type="EMBL" id="MEB3367773.1"/>
    </source>
</evidence>
<protein>
    <recommendedName>
        <fullName evidence="3">DUF2867 domain-containing protein</fullName>
    </recommendedName>
</protein>